<dbReference type="GeneID" id="132800015"/>
<accession>A0ABM3ZWM5</accession>
<dbReference type="InterPro" id="IPR023213">
    <property type="entry name" value="CAT-like_dom_sf"/>
</dbReference>
<sequence length="111" mass="12065">MPVIKCVSKRFVFDGLSIAALKAKAASESVPQPTRLEVVTDLIWKCAIAAVSARRRPSSTPSNSDDVNAPLMQHVLTQAVNLHRTIIQPPFTEKYSIGNLCVILCCKVDSS</sequence>
<name>A0ABM3ZWM5_ZIZJJ</name>
<evidence type="ECO:0000256" key="2">
    <source>
        <dbReference type="ARBA" id="ARBA00022679"/>
    </source>
</evidence>
<protein>
    <submittedName>
        <fullName evidence="5">Minovincinine 19-hydroxy-O-acetyltransferase-like</fullName>
    </submittedName>
</protein>
<evidence type="ECO:0000313" key="5">
    <source>
        <dbReference type="RefSeq" id="XP_060668881.1"/>
    </source>
</evidence>
<keyword evidence="3" id="KW-0012">Acyltransferase</keyword>
<dbReference type="Pfam" id="PF02458">
    <property type="entry name" value="Transferase"/>
    <property type="match status" value="1"/>
</dbReference>
<gene>
    <name evidence="5" type="primary">LOC132800015</name>
</gene>
<evidence type="ECO:0000256" key="1">
    <source>
        <dbReference type="ARBA" id="ARBA00009861"/>
    </source>
</evidence>
<dbReference type="Gene3D" id="3.30.559.10">
    <property type="entry name" value="Chloramphenicol acetyltransferase-like domain"/>
    <property type="match status" value="1"/>
</dbReference>
<dbReference type="RefSeq" id="XP_060668881.1">
    <property type="nucleotide sequence ID" value="XM_060812898.1"/>
</dbReference>
<keyword evidence="2" id="KW-0808">Transferase</keyword>
<reference evidence="5" key="1">
    <citation type="submission" date="2025-08" db="UniProtKB">
        <authorList>
            <consortium name="RefSeq"/>
        </authorList>
    </citation>
    <scope>IDENTIFICATION</scope>
    <source>
        <tissue evidence="5">Seedling</tissue>
    </source>
</reference>
<dbReference type="PANTHER" id="PTHR31623:SF110">
    <property type="entry name" value="VINORINE SYNTHASE-LIKE"/>
    <property type="match status" value="1"/>
</dbReference>
<evidence type="ECO:0000313" key="4">
    <source>
        <dbReference type="Proteomes" id="UP001652623"/>
    </source>
</evidence>
<proteinExistence type="inferred from homology"/>
<comment type="similarity">
    <text evidence="1">Belongs to the plant acyltransferase family.</text>
</comment>
<organism evidence="4 5">
    <name type="scientific">Ziziphus jujuba</name>
    <name type="common">Chinese jujube</name>
    <name type="synonym">Ziziphus sativa</name>
    <dbReference type="NCBI Taxonomy" id="326968"/>
    <lineage>
        <taxon>Eukaryota</taxon>
        <taxon>Viridiplantae</taxon>
        <taxon>Streptophyta</taxon>
        <taxon>Embryophyta</taxon>
        <taxon>Tracheophyta</taxon>
        <taxon>Spermatophyta</taxon>
        <taxon>Magnoliopsida</taxon>
        <taxon>eudicotyledons</taxon>
        <taxon>Gunneridae</taxon>
        <taxon>Pentapetalae</taxon>
        <taxon>rosids</taxon>
        <taxon>fabids</taxon>
        <taxon>Rosales</taxon>
        <taxon>Rhamnaceae</taxon>
        <taxon>Paliureae</taxon>
        <taxon>Ziziphus</taxon>
    </lineage>
</organism>
<evidence type="ECO:0000256" key="3">
    <source>
        <dbReference type="ARBA" id="ARBA00023315"/>
    </source>
</evidence>
<dbReference type="Proteomes" id="UP001652623">
    <property type="component" value="Chromosome 11"/>
</dbReference>
<keyword evidence="4" id="KW-1185">Reference proteome</keyword>
<dbReference type="PANTHER" id="PTHR31623">
    <property type="entry name" value="F21J9.9"/>
    <property type="match status" value="1"/>
</dbReference>